<evidence type="ECO:0000313" key="3">
    <source>
        <dbReference type="Proteomes" id="UP000263993"/>
    </source>
</evidence>
<dbReference type="InterPro" id="IPR014710">
    <property type="entry name" value="RmlC-like_jellyroll"/>
</dbReference>
<dbReference type="Gene3D" id="1.10.10.1320">
    <property type="entry name" value="Anti-sigma factor, zinc-finger domain"/>
    <property type="match status" value="1"/>
</dbReference>
<dbReference type="Pfam" id="PF12973">
    <property type="entry name" value="Cupin_7"/>
    <property type="match status" value="1"/>
</dbReference>
<feature type="domain" description="ChrR-like cupin" evidence="1">
    <location>
        <begin position="110"/>
        <end position="198"/>
    </location>
</feature>
<dbReference type="AlphaFoldDB" id="A0A371B7P0"/>
<dbReference type="OrthoDB" id="2988517at2"/>
<dbReference type="InterPro" id="IPR011051">
    <property type="entry name" value="RmlC_Cupin_sf"/>
</dbReference>
<keyword evidence="3" id="KW-1185">Reference proteome</keyword>
<reference evidence="3" key="1">
    <citation type="submission" date="2018-08" db="EMBL/GenBank/DDBJ databases">
        <authorList>
            <person name="Kim S.-J."/>
            <person name="Jung G.-Y."/>
        </authorList>
    </citation>
    <scope>NUCLEOTIDE SEQUENCE [LARGE SCALE GENOMIC DNA]</scope>
    <source>
        <strain evidence="3">GY_H</strain>
    </source>
</reference>
<gene>
    <name evidence="2" type="ORF">DXH78_02705</name>
</gene>
<organism evidence="2 3">
    <name type="scientific">Undibacter mobilis</name>
    <dbReference type="NCBI Taxonomy" id="2292256"/>
    <lineage>
        <taxon>Bacteria</taxon>
        <taxon>Pseudomonadati</taxon>
        <taxon>Pseudomonadota</taxon>
        <taxon>Alphaproteobacteria</taxon>
        <taxon>Hyphomicrobiales</taxon>
        <taxon>Nitrobacteraceae</taxon>
        <taxon>Undibacter</taxon>
    </lineage>
</organism>
<name>A0A371B7P0_9BRAD</name>
<dbReference type="InterPro" id="IPR025979">
    <property type="entry name" value="ChrR-like_cupin_dom"/>
</dbReference>
<proteinExistence type="predicted"/>
<accession>A0A371B7P0</accession>
<dbReference type="RefSeq" id="WP_115515616.1">
    <property type="nucleotide sequence ID" value="NZ_QRGO01000001.1"/>
</dbReference>
<dbReference type="NCBIfam" id="TIGR02451">
    <property type="entry name" value="anti_sig_ChrR"/>
    <property type="match status" value="1"/>
</dbReference>
<dbReference type="Gene3D" id="2.60.120.10">
    <property type="entry name" value="Jelly Rolls"/>
    <property type="match status" value="1"/>
</dbReference>
<comment type="caution">
    <text evidence="2">The sequence shown here is derived from an EMBL/GenBank/DDBJ whole genome shotgun (WGS) entry which is preliminary data.</text>
</comment>
<evidence type="ECO:0000259" key="1">
    <source>
        <dbReference type="Pfam" id="PF12973"/>
    </source>
</evidence>
<dbReference type="CDD" id="cd20301">
    <property type="entry name" value="cupin_ChrR"/>
    <property type="match status" value="1"/>
</dbReference>
<dbReference type="InterPro" id="IPR012807">
    <property type="entry name" value="Anti-sigma_ChrR"/>
</dbReference>
<evidence type="ECO:0000313" key="2">
    <source>
        <dbReference type="EMBL" id="RDV03590.1"/>
    </source>
</evidence>
<dbReference type="SUPFAM" id="SSF51182">
    <property type="entry name" value="RmlC-like cupins"/>
    <property type="match status" value="1"/>
</dbReference>
<sequence length="219" mass="23711">MSRHHPKNTTLAEFAAGTLDEGRSLVVASHLAMCGNCREYIAALEEAGGQMLAEIDPVAMAPGAALHALALLDREANSSRGQTRNRNEKRTIVPVWQPEQKHLLGYELGPWRWVAPGLHHRVVKVPSEGGARVFMLKAAPGLRIPEHSHTGTELTCVLSGAFIHEGGRYAAGDCDDADHDDGHSPVIDGDEECICLVAMQGELKLSGLIGRMMQPFVRI</sequence>
<dbReference type="Proteomes" id="UP000263993">
    <property type="component" value="Unassembled WGS sequence"/>
</dbReference>
<dbReference type="EMBL" id="QRGO01000001">
    <property type="protein sequence ID" value="RDV03590.1"/>
    <property type="molecule type" value="Genomic_DNA"/>
</dbReference>
<protein>
    <submittedName>
        <fullName evidence="2">Anti-sigma factor</fullName>
    </submittedName>
</protein>
<dbReference type="InterPro" id="IPR041916">
    <property type="entry name" value="Anti_sigma_zinc_sf"/>
</dbReference>